<accession>I0IQ53</accession>
<feature type="domain" description="Cation efflux protein cytoplasmic" evidence="9">
    <location>
        <begin position="217"/>
        <end position="289"/>
    </location>
</feature>
<dbReference type="NCBIfam" id="TIGR01297">
    <property type="entry name" value="CDF"/>
    <property type="match status" value="1"/>
</dbReference>
<protein>
    <submittedName>
        <fullName evidence="10">Putative cation efflux system protein</fullName>
    </submittedName>
</protein>
<evidence type="ECO:0000259" key="8">
    <source>
        <dbReference type="Pfam" id="PF01545"/>
    </source>
</evidence>
<feature type="transmembrane region" description="Helical" evidence="7">
    <location>
        <begin position="50"/>
        <end position="68"/>
    </location>
</feature>
<dbReference type="AlphaFoldDB" id="I0IQ53"/>
<dbReference type="InterPro" id="IPR050291">
    <property type="entry name" value="CDF_Transporter"/>
</dbReference>
<evidence type="ECO:0000256" key="3">
    <source>
        <dbReference type="ARBA" id="ARBA00022448"/>
    </source>
</evidence>
<dbReference type="EMBL" id="AP012342">
    <property type="protein sequence ID" value="BAM07402.1"/>
    <property type="molecule type" value="Genomic_DNA"/>
</dbReference>
<dbReference type="GO" id="GO:0006882">
    <property type="term" value="P:intracellular zinc ion homeostasis"/>
    <property type="evidence" value="ECO:0007669"/>
    <property type="project" value="TreeGrafter"/>
</dbReference>
<evidence type="ECO:0000256" key="6">
    <source>
        <dbReference type="ARBA" id="ARBA00023136"/>
    </source>
</evidence>
<name>I0IQ53_LEPFC</name>
<keyword evidence="4 7" id="KW-0812">Transmembrane</keyword>
<reference evidence="11" key="2">
    <citation type="submission" date="2012-03" db="EMBL/GenBank/DDBJ databases">
        <title>The complete genome sequence of the pioneer microbe on fresh volcanic deposit, Leptospirillum ferrooxidans strain C2-3.</title>
        <authorList>
            <person name="Fujimura R."/>
            <person name="Sato Y."/>
            <person name="Nishizawa T."/>
            <person name="Nanba K."/>
            <person name="Oshima K."/>
            <person name="Hattori M."/>
            <person name="Kamijo T."/>
            <person name="Ohta H."/>
        </authorList>
    </citation>
    <scope>NUCLEOTIDE SEQUENCE [LARGE SCALE GENOMIC DNA]</scope>
    <source>
        <strain evidence="11">C2-3</strain>
    </source>
</reference>
<feature type="domain" description="Cation efflux protein transmembrane" evidence="8">
    <location>
        <begin position="18"/>
        <end position="209"/>
    </location>
</feature>
<reference evidence="10 11" key="1">
    <citation type="journal article" date="2012" name="J. Bacteriol.">
        <title>Complete Genome Sequence of Leptospirillum ferrooxidans Strain C2-3, Isolated from a Fresh Volcanic Ash Deposit on the Island of Miyake, Japan.</title>
        <authorList>
            <person name="Fujimura R."/>
            <person name="Sato Y."/>
            <person name="Nishizawa T."/>
            <person name="Oshima K."/>
            <person name="Kim S.-W."/>
            <person name="Hattori M."/>
            <person name="Kamijo T."/>
            <person name="Ohta H."/>
        </authorList>
    </citation>
    <scope>NUCLEOTIDE SEQUENCE [LARGE SCALE GENOMIC DNA]</scope>
    <source>
        <strain evidence="10 11">C2-3</strain>
    </source>
</reference>
<dbReference type="InterPro" id="IPR027470">
    <property type="entry name" value="Cation_efflux_CTD"/>
</dbReference>
<feature type="transmembrane region" description="Helical" evidence="7">
    <location>
        <begin position="12"/>
        <end position="30"/>
    </location>
</feature>
<sequence length="303" mass="33002">MILQGITKRLMTPTGIMTFSLSTNIFLALAKITWSHRIHSVSMLADGYHALLDSVSGILCLAALLVAQKPPDKDHPYGHIRFEALAQLGVSALLLFTGYEVLSRTYDQFHNQITPNVTSGSYVIMLLAMAVQTITMSLEKVVYKKTGNALVHSDALHFQSDILSSFTVLAGLVASGLGYPVIDEIAGLAIAILIGHAGWELMREGTKILSDHSPLDPQEIIEIALSTPGVKSCYQTRSRGSLSHITMDMTVGVDGSLTVSQAHGIAHLVESRIREKHPAVVEVIIHIEPNQTEEEHHVTPYSH</sequence>
<dbReference type="Gene3D" id="1.20.1510.10">
    <property type="entry name" value="Cation efflux protein transmembrane domain"/>
    <property type="match status" value="1"/>
</dbReference>
<proteinExistence type="inferred from homology"/>
<dbReference type="GO" id="GO:0005886">
    <property type="term" value="C:plasma membrane"/>
    <property type="evidence" value="ECO:0007669"/>
    <property type="project" value="TreeGrafter"/>
</dbReference>
<dbReference type="SUPFAM" id="SSF161111">
    <property type="entry name" value="Cation efflux protein transmembrane domain-like"/>
    <property type="match status" value="1"/>
</dbReference>
<dbReference type="PATRIC" id="fig|1162668.3.peg.2045"/>
<dbReference type="HOGENOM" id="CLU_013430_3_2_0"/>
<dbReference type="GO" id="GO:0015093">
    <property type="term" value="F:ferrous iron transmembrane transporter activity"/>
    <property type="evidence" value="ECO:0007669"/>
    <property type="project" value="TreeGrafter"/>
</dbReference>
<dbReference type="PANTHER" id="PTHR43840">
    <property type="entry name" value="MITOCHONDRIAL METAL TRANSPORTER 1-RELATED"/>
    <property type="match status" value="1"/>
</dbReference>
<evidence type="ECO:0000256" key="7">
    <source>
        <dbReference type="SAM" id="Phobius"/>
    </source>
</evidence>
<feature type="transmembrane region" description="Helical" evidence="7">
    <location>
        <begin position="119"/>
        <end position="138"/>
    </location>
</feature>
<feature type="transmembrane region" description="Helical" evidence="7">
    <location>
        <begin position="80"/>
        <end position="99"/>
    </location>
</feature>
<dbReference type="SUPFAM" id="SSF160240">
    <property type="entry name" value="Cation efflux protein cytoplasmic domain-like"/>
    <property type="match status" value="1"/>
</dbReference>
<gene>
    <name evidence="10" type="ordered locus">LFE_1722</name>
</gene>
<comment type="similarity">
    <text evidence="2">Belongs to the cation diffusion facilitator (CDF) transporter (TC 2.A.4) family.</text>
</comment>
<evidence type="ECO:0000256" key="2">
    <source>
        <dbReference type="ARBA" id="ARBA00008114"/>
    </source>
</evidence>
<evidence type="ECO:0000313" key="11">
    <source>
        <dbReference type="Proteomes" id="UP000007382"/>
    </source>
</evidence>
<keyword evidence="6 7" id="KW-0472">Membrane</keyword>
<dbReference type="GO" id="GO:0015086">
    <property type="term" value="F:cadmium ion transmembrane transporter activity"/>
    <property type="evidence" value="ECO:0007669"/>
    <property type="project" value="TreeGrafter"/>
</dbReference>
<evidence type="ECO:0000259" key="9">
    <source>
        <dbReference type="Pfam" id="PF16916"/>
    </source>
</evidence>
<dbReference type="eggNOG" id="COG0053">
    <property type="taxonomic scope" value="Bacteria"/>
</dbReference>
<dbReference type="InterPro" id="IPR002524">
    <property type="entry name" value="Cation_efflux"/>
</dbReference>
<evidence type="ECO:0000256" key="5">
    <source>
        <dbReference type="ARBA" id="ARBA00022989"/>
    </source>
</evidence>
<keyword evidence="3" id="KW-0813">Transport</keyword>
<dbReference type="InterPro" id="IPR058533">
    <property type="entry name" value="Cation_efflux_TM"/>
</dbReference>
<evidence type="ECO:0000256" key="4">
    <source>
        <dbReference type="ARBA" id="ARBA00022692"/>
    </source>
</evidence>
<dbReference type="PANTHER" id="PTHR43840:SF15">
    <property type="entry name" value="MITOCHONDRIAL METAL TRANSPORTER 1-RELATED"/>
    <property type="match status" value="1"/>
</dbReference>
<dbReference type="KEGG" id="lfc:LFE_1722"/>
<dbReference type="Pfam" id="PF16916">
    <property type="entry name" value="ZT_dimer"/>
    <property type="match status" value="1"/>
</dbReference>
<evidence type="ECO:0000256" key="1">
    <source>
        <dbReference type="ARBA" id="ARBA00004141"/>
    </source>
</evidence>
<dbReference type="STRING" id="1162668.LFE_1722"/>
<dbReference type="GO" id="GO:0015341">
    <property type="term" value="F:zinc efflux antiporter activity"/>
    <property type="evidence" value="ECO:0007669"/>
    <property type="project" value="TreeGrafter"/>
</dbReference>
<keyword evidence="5 7" id="KW-1133">Transmembrane helix</keyword>
<dbReference type="InterPro" id="IPR027469">
    <property type="entry name" value="Cation_efflux_TMD_sf"/>
</dbReference>
<dbReference type="InterPro" id="IPR036837">
    <property type="entry name" value="Cation_efflux_CTD_sf"/>
</dbReference>
<dbReference type="Gene3D" id="3.30.70.1350">
    <property type="entry name" value="Cation efflux protein, cytoplasmic domain"/>
    <property type="match status" value="1"/>
</dbReference>
<comment type="subcellular location">
    <subcellularLocation>
        <location evidence="1">Membrane</location>
        <topology evidence="1">Multi-pass membrane protein</topology>
    </subcellularLocation>
</comment>
<keyword evidence="11" id="KW-1185">Reference proteome</keyword>
<organism evidence="10 11">
    <name type="scientific">Leptospirillum ferrooxidans (strain C2-3)</name>
    <dbReference type="NCBI Taxonomy" id="1162668"/>
    <lineage>
        <taxon>Bacteria</taxon>
        <taxon>Pseudomonadati</taxon>
        <taxon>Nitrospirota</taxon>
        <taxon>Nitrospiria</taxon>
        <taxon>Nitrospirales</taxon>
        <taxon>Nitrospiraceae</taxon>
        <taxon>Leptospirillum</taxon>
    </lineage>
</organism>
<dbReference type="Pfam" id="PF01545">
    <property type="entry name" value="Cation_efflux"/>
    <property type="match status" value="1"/>
</dbReference>
<evidence type="ECO:0000313" key="10">
    <source>
        <dbReference type="EMBL" id="BAM07402.1"/>
    </source>
</evidence>
<dbReference type="Proteomes" id="UP000007382">
    <property type="component" value="Chromosome"/>
</dbReference>